<dbReference type="Proteomes" id="UP001187192">
    <property type="component" value="Unassembled WGS sequence"/>
</dbReference>
<evidence type="ECO:0000313" key="3">
    <source>
        <dbReference type="Proteomes" id="UP001187192"/>
    </source>
</evidence>
<accession>A0AA88JJ31</accession>
<dbReference type="EMBL" id="BTGU01012162">
    <property type="protein sequence ID" value="GMN74242.1"/>
    <property type="molecule type" value="Genomic_DNA"/>
</dbReference>
<organism evidence="2 3">
    <name type="scientific">Ficus carica</name>
    <name type="common">Common fig</name>
    <dbReference type="NCBI Taxonomy" id="3494"/>
    <lineage>
        <taxon>Eukaryota</taxon>
        <taxon>Viridiplantae</taxon>
        <taxon>Streptophyta</taxon>
        <taxon>Embryophyta</taxon>
        <taxon>Tracheophyta</taxon>
        <taxon>Spermatophyta</taxon>
        <taxon>Magnoliopsida</taxon>
        <taxon>eudicotyledons</taxon>
        <taxon>Gunneridae</taxon>
        <taxon>Pentapetalae</taxon>
        <taxon>rosids</taxon>
        <taxon>fabids</taxon>
        <taxon>Rosales</taxon>
        <taxon>Moraceae</taxon>
        <taxon>Ficeae</taxon>
        <taxon>Ficus</taxon>
    </lineage>
</organism>
<evidence type="ECO:0000256" key="1">
    <source>
        <dbReference type="SAM" id="MobiDB-lite"/>
    </source>
</evidence>
<feature type="compositionally biased region" description="Basic and acidic residues" evidence="1">
    <location>
        <begin position="37"/>
        <end position="81"/>
    </location>
</feature>
<keyword evidence="3" id="KW-1185">Reference proteome</keyword>
<proteinExistence type="predicted"/>
<feature type="region of interest" description="Disordered" evidence="1">
    <location>
        <begin position="1"/>
        <end position="81"/>
    </location>
</feature>
<sequence length="81" mass="8708">MASKPPISKGDDQRINSTNTAASENKESSGSSITDQEGAKKNDKNQEGAKKTDKNQEGAKKNDKKVPETTSEKTPEATDQK</sequence>
<feature type="compositionally biased region" description="Polar residues" evidence="1">
    <location>
        <begin position="15"/>
        <end position="35"/>
    </location>
</feature>
<evidence type="ECO:0000313" key="2">
    <source>
        <dbReference type="EMBL" id="GMN74242.1"/>
    </source>
</evidence>
<gene>
    <name evidence="2" type="ORF">TIFTF001_053133</name>
</gene>
<protein>
    <submittedName>
        <fullName evidence="2">Uncharacterized protein</fullName>
    </submittedName>
</protein>
<dbReference type="AlphaFoldDB" id="A0AA88JJ31"/>
<comment type="caution">
    <text evidence="2">The sequence shown here is derived from an EMBL/GenBank/DDBJ whole genome shotgun (WGS) entry which is preliminary data.</text>
</comment>
<name>A0AA88JJ31_FICCA</name>
<reference evidence="2" key="1">
    <citation type="submission" date="2023-07" db="EMBL/GenBank/DDBJ databases">
        <title>draft genome sequence of fig (Ficus carica).</title>
        <authorList>
            <person name="Takahashi T."/>
            <person name="Nishimura K."/>
        </authorList>
    </citation>
    <scope>NUCLEOTIDE SEQUENCE</scope>
</reference>